<feature type="transmembrane region" description="Helical" evidence="6">
    <location>
        <begin position="299"/>
        <end position="319"/>
    </location>
</feature>
<evidence type="ECO:0000256" key="1">
    <source>
        <dbReference type="ARBA" id="ARBA00004651"/>
    </source>
</evidence>
<accession>A0A101HZX5</accession>
<proteinExistence type="predicted"/>
<keyword evidence="3 6" id="KW-0812">Transmembrane</keyword>
<keyword evidence="4 6" id="KW-1133">Transmembrane helix</keyword>
<feature type="transmembrane region" description="Helical" evidence="6">
    <location>
        <begin position="421"/>
        <end position="440"/>
    </location>
</feature>
<dbReference type="EMBL" id="LGGX01000026">
    <property type="protein sequence ID" value="KUK86178.1"/>
    <property type="molecule type" value="Genomic_DNA"/>
</dbReference>
<evidence type="ECO:0000313" key="8">
    <source>
        <dbReference type="Proteomes" id="UP000053467"/>
    </source>
</evidence>
<keyword evidence="5 6" id="KW-0472">Membrane</keyword>
<evidence type="ECO:0000256" key="4">
    <source>
        <dbReference type="ARBA" id="ARBA00022989"/>
    </source>
</evidence>
<dbReference type="PANTHER" id="PTHR30250:SF11">
    <property type="entry name" value="O-ANTIGEN TRANSPORTER-RELATED"/>
    <property type="match status" value="1"/>
</dbReference>
<evidence type="ECO:0000256" key="5">
    <source>
        <dbReference type="ARBA" id="ARBA00023136"/>
    </source>
</evidence>
<feature type="transmembrane region" description="Helical" evidence="6">
    <location>
        <begin position="253"/>
        <end position="278"/>
    </location>
</feature>
<evidence type="ECO:0000256" key="2">
    <source>
        <dbReference type="ARBA" id="ARBA00022475"/>
    </source>
</evidence>
<feature type="transmembrane region" description="Helical" evidence="6">
    <location>
        <begin position="387"/>
        <end position="409"/>
    </location>
</feature>
<dbReference type="CDD" id="cd13128">
    <property type="entry name" value="MATE_Wzx_like"/>
    <property type="match status" value="1"/>
</dbReference>
<sequence length="490" mass="54117">MINDFIKDFAKYIPAQFVPALVGLITIPIVTRLFSPADYGNYVLVTATVSILTTIAVGWLDNSIIRFYPAYELRGELSYFYNSVLGMTLVSVAAIFVIFLGILSLGQVHISASLCSLMRLGGLVFIVTSFFQVLQTFLRAKRQVQWYTSFALWHSVAKVGLGITLIFMWNMGIEGLLWGSVISIVIAMPLLYWFSVGKGTSVKVGISLPMVSEMAKYGFPLVVSFLASWIMSFSDRYILGLFRSSQEVGIYSASYGIAEQTIFMLSSLFIMASGPLSMNVWEKQGVEKSKEFLIKLTRYWIIIGLPATVGLSILARSIINIMAAPEYYRGFQIIPLVSFGAFLSALGGRYATPFMWYNKTKLLAACTGVSCLLNVGLNFLLIPMYGYMAAAVTTFISSAVGFLFGIFVSRKFFIWKFPFKTLVKVACASIVMGAAIYPLGNNLTSSPLINLCVSIPAGVGVYFLSLVALKGFEANEIEALLAWRRKVIKR</sequence>
<evidence type="ECO:0000256" key="6">
    <source>
        <dbReference type="SAM" id="Phobius"/>
    </source>
</evidence>
<feature type="transmembrane region" description="Helical" evidence="6">
    <location>
        <begin position="150"/>
        <end position="169"/>
    </location>
</feature>
<dbReference type="Proteomes" id="UP000053467">
    <property type="component" value="Unassembled WGS sequence"/>
</dbReference>
<protein>
    <submittedName>
        <fullName evidence="7">Polysaccharide biosynthesis family protein</fullName>
    </submittedName>
</protein>
<feature type="transmembrane region" description="Helical" evidence="6">
    <location>
        <begin position="214"/>
        <end position="233"/>
    </location>
</feature>
<feature type="transmembrane region" description="Helical" evidence="6">
    <location>
        <begin position="362"/>
        <end position="381"/>
    </location>
</feature>
<dbReference type="PANTHER" id="PTHR30250">
    <property type="entry name" value="PST FAMILY PREDICTED COLANIC ACID TRANSPORTER"/>
    <property type="match status" value="1"/>
</dbReference>
<gene>
    <name evidence="7" type="ORF">XE03_1672</name>
</gene>
<feature type="transmembrane region" description="Helical" evidence="6">
    <location>
        <begin position="446"/>
        <end position="469"/>
    </location>
</feature>
<comment type="caution">
    <text evidence="7">The sequence shown here is derived from an EMBL/GenBank/DDBJ whole genome shotgun (WGS) entry which is preliminary data.</text>
</comment>
<feature type="transmembrane region" description="Helical" evidence="6">
    <location>
        <begin position="12"/>
        <end position="30"/>
    </location>
</feature>
<organism evidence="7 8">
    <name type="scientific">candidate division TA06 bacterium 34_109</name>
    <dbReference type="NCBI Taxonomy" id="1635277"/>
    <lineage>
        <taxon>Bacteria</taxon>
        <taxon>Bacteria division TA06</taxon>
    </lineage>
</organism>
<feature type="transmembrane region" description="Helical" evidence="6">
    <location>
        <begin position="80"/>
        <end position="105"/>
    </location>
</feature>
<feature type="transmembrane region" description="Helical" evidence="6">
    <location>
        <begin position="117"/>
        <end position="138"/>
    </location>
</feature>
<dbReference type="InterPro" id="IPR002797">
    <property type="entry name" value="Polysacc_synth"/>
</dbReference>
<evidence type="ECO:0000313" key="7">
    <source>
        <dbReference type="EMBL" id="KUK86178.1"/>
    </source>
</evidence>
<dbReference type="GO" id="GO:0005886">
    <property type="term" value="C:plasma membrane"/>
    <property type="evidence" value="ECO:0007669"/>
    <property type="project" value="UniProtKB-SubCell"/>
</dbReference>
<evidence type="ECO:0000256" key="3">
    <source>
        <dbReference type="ARBA" id="ARBA00022692"/>
    </source>
</evidence>
<dbReference type="AlphaFoldDB" id="A0A101HZX5"/>
<feature type="transmembrane region" description="Helical" evidence="6">
    <location>
        <begin position="42"/>
        <end position="60"/>
    </location>
</feature>
<keyword evidence="2" id="KW-1003">Cell membrane</keyword>
<feature type="transmembrane region" description="Helical" evidence="6">
    <location>
        <begin position="331"/>
        <end position="350"/>
    </location>
</feature>
<feature type="transmembrane region" description="Helical" evidence="6">
    <location>
        <begin position="175"/>
        <end position="194"/>
    </location>
</feature>
<dbReference type="Pfam" id="PF01943">
    <property type="entry name" value="Polysacc_synt"/>
    <property type="match status" value="1"/>
</dbReference>
<name>A0A101HZX5_UNCT6</name>
<comment type="subcellular location">
    <subcellularLocation>
        <location evidence="1">Cell membrane</location>
        <topology evidence="1">Multi-pass membrane protein</topology>
    </subcellularLocation>
</comment>
<reference evidence="8" key="1">
    <citation type="journal article" date="2015" name="MBio">
        <title>Genome-Resolved Metagenomic Analysis Reveals Roles for Candidate Phyla and Other Microbial Community Members in Biogeochemical Transformations in Oil Reservoirs.</title>
        <authorList>
            <person name="Hu P."/>
            <person name="Tom L."/>
            <person name="Singh A."/>
            <person name="Thomas B.C."/>
            <person name="Baker B.J."/>
            <person name="Piceno Y.M."/>
            <person name="Andersen G.L."/>
            <person name="Banfield J.F."/>
        </authorList>
    </citation>
    <scope>NUCLEOTIDE SEQUENCE [LARGE SCALE GENOMIC DNA]</scope>
</reference>
<dbReference type="InterPro" id="IPR050833">
    <property type="entry name" value="Poly_Biosynth_Transport"/>
</dbReference>